<dbReference type="GO" id="GO:0000139">
    <property type="term" value="C:Golgi membrane"/>
    <property type="evidence" value="ECO:0007669"/>
    <property type="project" value="TreeGrafter"/>
</dbReference>
<dbReference type="GO" id="GO:0016757">
    <property type="term" value="F:glycosyltransferase activity"/>
    <property type="evidence" value="ECO:0007669"/>
    <property type="project" value="UniProtKB-KW"/>
</dbReference>
<evidence type="ECO:0000313" key="6">
    <source>
        <dbReference type="Proteomes" id="UP001515480"/>
    </source>
</evidence>
<dbReference type="EMBL" id="JBGBPQ010000003">
    <property type="protein sequence ID" value="KAL1527456.1"/>
    <property type="molecule type" value="Genomic_DNA"/>
</dbReference>
<evidence type="ECO:0000256" key="4">
    <source>
        <dbReference type="SAM" id="MobiDB-lite"/>
    </source>
</evidence>
<accession>A0AB34K2Z7</accession>
<dbReference type="InterPro" id="IPR029044">
    <property type="entry name" value="Nucleotide-diphossugar_trans"/>
</dbReference>
<dbReference type="InterPro" id="IPR008630">
    <property type="entry name" value="Glyco_trans_34"/>
</dbReference>
<organism evidence="5 6">
    <name type="scientific">Prymnesium parvum</name>
    <name type="common">Toxic golden alga</name>
    <dbReference type="NCBI Taxonomy" id="97485"/>
    <lineage>
        <taxon>Eukaryota</taxon>
        <taxon>Haptista</taxon>
        <taxon>Haptophyta</taxon>
        <taxon>Prymnesiophyceae</taxon>
        <taxon>Prymnesiales</taxon>
        <taxon>Prymnesiaceae</taxon>
        <taxon>Prymnesium</taxon>
    </lineage>
</organism>
<evidence type="ECO:0008006" key="7">
    <source>
        <dbReference type="Google" id="ProtNLM"/>
    </source>
</evidence>
<dbReference type="GO" id="GO:0006487">
    <property type="term" value="P:protein N-linked glycosylation"/>
    <property type="evidence" value="ECO:0007669"/>
    <property type="project" value="TreeGrafter"/>
</dbReference>
<name>A0AB34K2Z7_PRYPA</name>
<feature type="region of interest" description="Disordered" evidence="4">
    <location>
        <begin position="59"/>
        <end position="81"/>
    </location>
</feature>
<evidence type="ECO:0000256" key="3">
    <source>
        <dbReference type="ARBA" id="ARBA00022679"/>
    </source>
</evidence>
<dbReference type="AlphaFoldDB" id="A0AB34K2Z7"/>
<evidence type="ECO:0000313" key="5">
    <source>
        <dbReference type="EMBL" id="KAL1527456.1"/>
    </source>
</evidence>
<comment type="caution">
    <text evidence="5">The sequence shown here is derived from an EMBL/GenBank/DDBJ whole genome shotgun (WGS) entry which is preliminary data.</text>
</comment>
<sequence length="344" mass="38522">MRCRSLDAAACSKAWVGGIPCQYSQGACRVAPRLAVSAPTSVASDSVSDNHSVFVGPAFIPGHGPPAPNTKPQPSRRPRGSRASIALLTSAVIPYKDMHPSFYTSRKCHVRRHPEGVVLLYAFRNGTHADLPTPHWEKVAALRQHLPNYDWIAYSDADTVMVATFSLQRVIDHAEASGVHMIVPREQDETKPPKWSFSNFAMMVRNSAVGRRFVDLWWEERTNLCGFFDQCSCWRALVRIMQHGVKPDHGLPAWRLHDTAPFDVAITKIAGRAAPRDGLEDVQVLQVLFSGTLFMQMKMYWYHKIYCPRTRLASAFSRAFVVHAQRQGNGTLTQSAWRRQAGVT</sequence>
<keyword evidence="6" id="KW-1185">Reference proteome</keyword>
<keyword evidence="3" id="KW-0808">Transferase</keyword>
<protein>
    <recommendedName>
        <fullName evidence="7">Protein xylosyltransferase</fullName>
    </recommendedName>
</protein>
<comment type="similarity">
    <text evidence="1">Belongs to the glycosyltransferase 34 family.</text>
</comment>
<keyword evidence="2" id="KW-0328">Glycosyltransferase</keyword>
<proteinExistence type="inferred from homology"/>
<dbReference type="Gene3D" id="3.90.550.10">
    <property type="entry name" value="Spore Coat Polysaccharide Biosynthesis Protein SpsA, Chain A"/>
    <property type="match status" value="1"/>
</dbReference>
<dbReference type="PANTHER" id="PTHR31306:SF4">
    <property type="entry name" value="ALPHA-1,2-GALACTOSYLTRANSFERASE"/>
    <property type="match status" value="1"/>
</dbReference>
<dbReference type="PANTHER" id="PTHR31306">
    <property type="entry name" value="ALPHA-1,6-MANNOSYLTRANSFERASE MNN11-RELATED"/>
    <property type="match status" value="1"/>
</dbReference>
<dbReference type="Proteomes" id="UP001515480">
    <property type="component" value="Unassembled WGS sequence"/>
</dbReference>
<evidence type="ECO:0000256" key="1">
    <source>
        <dbReference type="ARBA" id="ARBA00005664"/>
    </source>
</evidence>
<evidence type="ECO:0000256" key="2">
    <source>
        <dbReference type="ARBA" id="ARBA00022676"/>
    </source>
</evidence>
<gene>
    <name evidence="5" type="ORF">AB1Y20_016121</name>
</gene>
<reference evidence="5 6" key="1">
    <citation type="journal article" date="2024" name="Science">
        <title>Giant polyketide synthase enzymes in the biosynthesis of giant marine polyether toxins.</title>
        <authorList>
            <person name="Fallon T.R."/>
            <person name="Shende V.V."/>
            <person name="Wierzbicki I.H."/>
            <person name="Pendleton A.L."/>
            <person name="Watervoot N.F."/>
            <person name="Auber R.P."/>
            <person name="Gonzalez D.J."/>
            <person name="Wisecaver J.H."/>
            <person name="Moore B.S."/>
        </authorList>
    </citation>
    <scope>NUCLEOTIDE SEQUENCE [LARGE SCALE GENOMIC DNA]</scope>
    <source>
        <strain evidence="5 6">12B1</strain>
    </source>
</reference>